<organism evidence="2 3">
    <name type="scientific">Candidatus Scybalocola faecigallinarum</name>
    <dbReference type="NCBI Taxonomy" id="2840941"/>
    <lineage>
        <taxon>Bacteria</taxon>
        <taxon>Bacillati</taxon>
        <taxon>Bacillota</taxon>
        <taxon>Clostridia</taxon>
        <taxon>Lachnospirales</taxon>
        <taxon>Lachnospiraceae</taxon>
        <taxon>Lachnospiraceae incertae sedis</taxon>
        <taxon>Candidatus Scybalocola (ex Gilroy et al. 2021)</taxon>
    </lineage>
</organism>
<feature type="transmembrane region" description="Helical" evidence="1">
    <location>
        <begin position="20"/>
        <end position="45"/>
    </location>
</feature>
<dbReference type="Proteomes" id="UP000823927">
    <property type="component" value="Unassembled WGS sequence"/>
</dbReference>
<dbReference type="EMBL" id="DVIT01000022">
    <property type="protein sequence ID" value="HIS47077.1"/>
    <property type="molecule type" value="Genomic_DNA"/>
</dbReference>
<evidence type="ECO:0000256" key="1">
    <source>
        <dbReference type="SAM" id="Phobius"/>
    </source>
</evidence>
<feature type="transmembrane region" description="Helical" evidence="1">
    <location>
        <begin position="160"/>
        <end position="184"/>
    </location>
</feature>
<feature type="transmembrane region" description="Helical" evidence="1">
    <location>
        <begin position="72"/>
        <end position="90"/>
    </location>
</feature>
<feature type="transmembrane region" description="Helical" evidence="1">
    <location>
        <begin position="111"/>
        <end position="140"/>
    </location>
</feature>
<proteinExistence type="predicted"/>
<keyword evidence="1" id="KW-0812">Transmembrane</keyword>
<keyword evidence="1" id="KW-1133">Transmembrane helix</keyword>
<feature type="transmembrane region" description="Helical" evidence="1">
    <location>
        <begin position="230"/>
        <end position="254"/>
    </location>
</feature>
<protein>
    <recommendedName>
        <fullName evidence="4">ABC transporter permease</fullName>
    </recommendedName>
</protein>
<evidence type="ECO:0000313" key="2">
    <source>
        <dbReference type="EMBL" id="HIS47077.1"/>
    </source>
</evidence>
<sequence>MKKKMIHSLRVLFSELERGILSPAFVFCVIATAAVLFFGSTSLWFPSEAELEGGLAWEYYLTMLDTGCRSEAFVFCLPLLAAFPAGISVLTDVRSGFIKEYLGRSGSRPYVVSKVILSVLSGGGGVLGGYLTAAGLMFMIYGPMELAPGEEDVSQWQDMWPQALVVFLAGAFFAMLAATLGLVFCNRYMAFGGAFMVSYLLIIVTSRYLTGIYTLNPREWFRQEHYWEGGYFGCAAFLLELCVIMALIYGQTIFRFAIMGGKKR</sequence>
<evidence type="ECO:0000313" key="3">
    <source>
        <dbReference type="Proteomes" id="UP000823927"/>
    </source>
</evidence>
<evidence type="ECO:0008006" key="4">
    <source>
        <dbReference type="Google" id="ProtNLM"/>
    </source>
</evidence>
<keyword evidence="1" id="KW-0472">Membrane</keyword>
<gene>
    <name evidence="2" type="ORF">IAB46_05865</name>
</gene>
<dbReference type="AlphaFoldDB" id="A0A9D1F4X7"/>
<accession>A0A9D1F4X7</accession>
<name>A0A9D1F4X7_9FIRM</name>
<feature type="transmembrane region" description="Helical" evidence="1">
    <location>
        <begin position="191"/>
        <end position="210"/>
    </location>
</feature>
<reference evidence="2" key="1">
    <citation type="submission" date="2020-10" db="EMBL/GenBank/DDBJ databases">
        <authorList>
            <person name="Gilroy R."/>
        </authorList>
    </citation>
    <scope>NUCLEOTIDE SEQUENCE</scope>
    <source>
        <strain evidence="2">CHK178-757</strain>
    </source>
</reference>
<reference evidence="2" key="2">
    <citation type="journal article" date="2021" name="PeerJ">
        <title>Extensive microbial diversity within the chicken gut microbiome revealed by metagenomics and culture.</title>
        <authorList>
            <person name="Gilroy R."/>
            <person name="Ravi A."/>
            <person name="Getino M."/>
            <person name="Pursley I."/>
            <person name="Horton D.L."/>
            <person name="Alikhan N.F."/>
            <person name="Baker D."/>
            <person name="Gharbi K."/>
            <person name="Hall N."/>
            <person name="Watson M."/>
            <person name="Adriaenssens E.M."/>
            <person name="Foster-Nyarko E."/>
            <person name="Jarju S."/>
            <person name="Secka A."/>
            <person name="Antonio M."/>
            <person name="Oren A."/>
            <person name="Chaudhuri R.R."/>
            <person name="La Ragione R."/>
            <person name="Hildebrand F."/>
            <person name="Pallen M.J."/>
        </authorList>
    </citation>
    <scope>NUCLEOTIDE SEQUENCE</scope>
    <source>
        <strain evidence="2">CHK178-757</strain>
    </source>
</reference>
<comment type="caution">
    <text evidence="2">The sequence shown here is derived from an EMBL/GenBank/DDBJ whole genome shotgun (WGS) entry which is preliminary data.</text>
</comment>